<comment type="caution">
    <text evidence="2">The sequence shown here is derived from an EMBL/GenBank/DDBJ whole genome shotgun (WGS) entry which is preliminary data.</text>
</comment>
<evidence type="ECO:0000313" key="2">
    <source>
        <dbReference type="EMBL" id="GAA3028350.1"/>
    </source>
</evidence>
<gene>
    <name evidence="2" type="ORF">GCM10017559_63390</name>
</gene>
<keyword evidence="3" id="KW-1185">Reference proteome</keyword>
<evidence type="ECO:0000313" key="3">
    <source>
        <dbReference type="Proteomes" id="UP001499930"/>
    </source>
</evidence>
<organism evidence="2 3">
    <name type="scientific">Streptosporangium longisporum</name>
    <dbReference type="NCBI Taxonomy" id="46187"/>
    <lineage>
        <taxon>Bacteria</taxon>
        <taxon>Bacillati</taxon>
        <taxon>Actinomycetota</taxon>
        <taxon>Actinomycetes</taxon>
        <taxon>Streptosporangiales</taxon>
        <taxon>Streptosporangiaceae</taxon>
        <taxon>Streptosporangium</taxon>
    </lineage>
</organism>
<dbReference type="Proteomes" id="UP001499930">
    <property type="component" value="Unassembled WGS sequence"/>
</dbReference>
<evidence type="ECO:0000256" key="1">
    <source>
        <dbReference type="SAM" id="MobiDB-lite"/>
    </source>
</evidence>
<feature type="region of interest" description="Disordered" evidence="1">
    <location>
        <begin position="1"/>
        <end position="69"/>
    </location>
</feature>
<proteinExistence type="predicted"/>
<sequence length="69" mass="7499">MAVPEGVNALPLRHAPPARPVGRSLHTPPLTTRSSERRRLIPMYAIPGRFPAPEAPDALDAPDTPVRSR</sequence>
<accession>A0ABP6KZW3</accession>
<name>A0ABP6KZW3_9ACTN</name>
<feature type="compositionally biased region" description="Low complexity" evidence="1">
    <location>
        <begin position="51"/>
        <end position="63"/>
    </location>
</feature>
<dbReference type="EMBL" id="BAAAWD010000017">
    <property type="protein sequence ID" value="GAA3028350.1"/>
    <property type="molecule type" value="Genomic_DNA"/>
</dbReference>
<protein>
    <submittedName>
        <fullName evidence="2">Uncharacterized protein</fullName>
    </submittedName>
</protein>
<reference evidence="3" key="1">
    <citation type="journal article" date="2019" name="Int. J. Syst. Evol. Microbiol.">
        <title>The Global Catalogue of Microorganisms (GCM) 10K type strain sequencing project: providing services to taxonomists for standard genome sequencing and annotation.</title>
        <authorList>
            <consortium name="The Broad Institute Genomics Platform"/>
            <consortium name="The Broad Institute Genome Sequencing Center for Infectious Disease"/>
            <person name="Wu L."/>
            <person name="Ma J."/>
        </authorList>
    </citation>
    <scope>NUCLEOTIDE SEQUENCE [LARGE SCALE GENOMIC DNA]</scope>
    <source>
        <strain evidence="3">JCM 3106</strain>
    </source>
</reference>